<evidence type="ECO:0000313" key="2">
    <source>
        <dbReference type="Proteomes" id="UP000702964"/>
    </source>
</evidence>
<dbReference type="Proteomes" id="UP000702964">
    <property type="component" value="Unassembled WGS sequence"/>
</dbReference>
<comment type="caution">
    <text evidence="1">The sequence shown here is derived from an EMBL/GenBank/DDBJ whole genome shotgun (WGS) entry which is preliminary data.</text>
</comment>
<sequence>MAFDAQDVAYIYAEKQNEADLTLTTLTDTYGGGDAEVNERTVTETLYHDPTMLSEFIMVDTHKDTHLETFTQVYTYQNVDMQEFVQTDTVTQASQQDTMTGDLIQPVYDGGIDGVLTQGKTVHDSTLHESIAYETLVHEPAHLDVYTESTTREDVYTMESSSQATKHVKDARIESTQTVDRRTTADIQEFLAYETRKDGQLETIEITDSQSGSFLTIDRTSTADTQQEGGVYPTLESGKVEMDYDARIDGVEQLYYFDKGGIVSFFIGAEGISNGTENRLESAEYTSDAWGNESLTNASSDSEAKGRLEFSSQAVVNQEYAADVGKASDAEYLISSSSDIQIVTNAEIYVGGDPLVDRFMGADNISDRTEAQVEEMTEAEVTERMQAEVQSLVTFEQIQGVIAESPEILKAVRLMEIMYGSKAVDLIEAGMDNIIQDSITQGFTHAKFPSITQAVIERMKQAGAGLTVVANNQVQVQAEHNKGAELAVENHSTGRYINEPEGTMPQEMSGASLIDFHRTADVAEIGRAISEANKHIGIIQTMESAEQTALGEGSRPDPLTAAETDITKDSVAHLLEKAVSDPTAEGVIAGIETGSAGMEYDGVMESLETADHVTSATGVMQETVTAEQSDAKQVGYEHKPEIAVNDTGRDGVWFGIELAEQRADNEAFTLEIEGARISDVNSPSILHKIEGAWQSDVARESVLHELESATYDDGEYTMAETKLERATQNKSADAVLSEIEGATSFTSEEAVVLGLESADYFDGSTEGVISGGESAYLDDSSKVGTISEMETATTTTNAEAIVHESEQATSGKEMNAVIQEEELADYSSYQNESVIEELDSATRKRKQLVTDIHDDTESVNNREPIETNIAEPEEAARPTKAVEIGIEKSEEADRPKRVFEVDIEKAEGATRPKREIETTIERPEGDSFLEYLELEENKVIMPHKDNDTSIMFDVPEEQTVLMEVTADYVPTELLDEGGIIIWQDGYHRLEFLETEKMGVILKNREQDNFDTLNLDRVVLCKSDKITVVEPNWTGCEIEPPTVPYNGIIRVYDTQGTLLSSLGAFDIYGGDIYLFGTELKVVWNGRELNKETDTYLGTMYDNQILVQMVLQNPSKEKPANMISLGILRYMEMFGYEWADICHDDGTDTPTGEFSKLLDMGNLPPLGERKFWMKVERMEDRFQIKPLHFILDINHT</sequence>
<reference evidence="1" key="2">
    <citation type="submission" date="2020-02" db="EMBL/GenBank/DDBJ databases">
        <authorList>
            <person name="Studholme D.J."/>
        </authorList>
    </citation>
    <scope>NUCLEOTIDE SEQUENCE</scope>
    <source>
        <strain evidence="1">00238/432</strain>
    </source>
</reference>
<gene>
    <name evidence="1" type="ORF">G195_000004</name>
</gene>
<organism evidence="1 2">
    <name type="scientific">Phytophthora kernoviae 00238/432</name>
    <dbReference type="NCBI Taxonomy" id="1284355"/>
    <lineage>
        <taxon>Eukaryota</taxon>
        <taxon>Sar</taxon>
        <taxon>Stramenopiles</taxon>
        <taxon>Oomycota</taxon>
        <taxon>Peronosporomycetes</taxon>
        <taxon>Peronosporales</taxon>
        <taxon>Peronosporaceae</taxon>
        <taxon>Phytophthora</taxon>
    </lineage>
</organism>
<evidence type="ECO:0000313" key="1">
    <source>
        <dbReference type="EMBL" id="KAF4325986.1"/>
    </source>
</evidence>
<reference evidence="1" key="1">
    <citation type="journal article" date="2015" name="Genom Data">
        <title>Draft genome sequences of Phytophthora kernoviae and Phytophthora ramorum lineage EU2 from Scotland.</title>
        <authorList>
            <person name="Sambles C."/>
            <person name="Schlenzig A."/>
            <person name="O'Neill P."/>
            <person name="Grant M."/>
            <person name="Studholme D.J."/>
        </authorList>
    </citation>
    <scope>NUCLEOTIDE SEQUENCE</scope>
    <source>
        <strain evidence="1">00238/432</strain>
    </source>
</reference>
<protein>
    <submittedName>
        <fullName evidence="1">Uncharacterized protein</fullName>
    </submittedName>
</protein>
<dbReference type="AlphaFoldDB" id="A0A8J4WRK2"/>
<name>A0A8J4WRK2_9STRA</name>
<dbReference type="EMBL" id="AOFI03000001">
    <property type="protein sequence ID" value="KAF4325986.1"/>
    <property type="molecule type" value="Genomic_DNA"/>
</dbReference>
<proteinExistence type="predicted"/>
<accession>A0A8J4WRK2</accession>